<dbReference type="AlphaFoldDB" id="A0A388SJF1"/>
<evidence type="ECO:0000313" key="4">
    <source>
        <dbReference type="Proteomes" id="UP000266091"/>
    </source>
</evidence>
<feature type="domain" description="Doubled CXXCH motif" evidence="2">
    <location>
        <begin position="76"/>
        <end position="106"/>
    </location>
</feature>
<dbReference type="Proteomes" id="UP000266091">
    <property type="component" value="Unassembled WGS sequence"/>
</dbReference>
<gene>
    <name evidence="3" type="ORF">MESMUL_22280</name>
</gene>
<dbReference type="Pfam" id="PF09699">
    <property type="entry name" value="Paired_CXXCH_1"/>
    <property type="match status" value="1"/>
</dbReference>
<reference evidence="3 4" key="1">
    <citation type="journal article" date="2018" name="Int. J. Syst. Evol. Microbiol.">
        <title>Mesosutterella multiformis gen. nov., sp. nov., a member of the family Sutterellaceae and Sutterella megalosphaeroides sp. nov., isolated from human faeces.</title>
        <authorList>
            <person name="Sakamoto M."/>
            <person name="Ikeyama N."/>
            <person name="Kunihiro T."/>
            <person name="Iino T."/>
            <person name="Yuki M."/>
            <person name="Ohkuma M."/>
        </authorList>
    </citation>
    <scope>NUCLEOTIDE SEQUENCE [LARGE SCALE GENOMIC DNA]</scope>
    <source>
        <strain evidence="3 4">4NBBH2</strain>
    </source>
</reference>
<keyword evidence="1" id="KW-0732">Signal</keyword>
<protein>
    <recommendedName>
        <fullName evidence="2">Doubled CXXCH motif domain-containing protein</fullName>
    </recommendedName>
</protein>
<evidence type="ECO:0000259" key="2">
    <source>
        <dbReference type="Pfam" id="PF09699"/>
    </source>
</evidence>
<keyword evidence="4" id="KW-1185">Reference proteome</keyword>
<proteinExistence type="predicted"/>
<evidence type="ECO:0000256" key="1">
    <source>
        <dbReference type="SAM" id="SignalP"/>
    </source>
</evidence>
<name>A0A388SJF1_9BURK</name>
<dbReference type="SUPFAM" id="SSF48695">
    <property type="entry name" value="Multiheme cytochromes"/>
    <property type="match status" value="1"/>
</dbReference>
<dbReference type="OrthoDB" id="9155933at2"/>
<evidence type="ECO:0000313" key="3">
    <source>
        <dbReference type="EMBL" id="GBO94874.1"/>
    </source>
</evidence>
<comment type="caution">
    <text evidence="3">The sequence shown here is derived from an EMBL/GenBank/DDBJ whole genome shotgun (WGS) entry which is preliminary data.</text>
</comment>
<dbReference type="InterPro" id="IPR010177">
    <property type="entry name" value="Paired_CXXCH_1"/>
</dbReference>
<dbReference type="EMBL" id="BGZJ01000002">
    <property type="protein sequence ID" value="GBO94874.1"/>
    <property type="molecule type" value="Genomic_DNA"/>
</dbReference>
<feature type="signal peptide" evidence="1">
    <location>
        <begin position="1"/>
        <end position="22"/>
    </location>
</feature>
<feature type="chain" id="PRO_5030071329" description="Doubled CXXCH motif domain-containing protein" evidence="1">
    <location>
        <begin position="23"/>
        <end position="122"/>
    </location>
</feature>
<dbReference type="InterPro" id="IPR036280">
    <property type="entry name" value="Multihaem_cyt_sf"/>
</dbReference>
<accession>A0A401LJ18</accession>
<dbReference type="Gene3D" id="1.10.1130.10">
    <property type="entry name" value="Flavocytochrome C3, Chain A"/>
    <property type="match status" value="1"/>
</dbReference>
<accession>A0A388SJF1</accession>
<organism evidence="3 4">
    <name type="scientific">Mesosutterella multiformis</name>
    <dbReference type="NCBI Taxonomy" id="2259133"/>
    <lineage>
        <taxon>Bacteria</taxon>
        <taxon>Pseudomonadati</taxon>
        <taxon>Pseudomonadota</taxon>
        <taxon>Betaproteobacteria</taxon>
        <taxon>Burkholderiales</taxon>
        <taxon>Sutterellaceae</taxon>
        <taxon>Mesosutterella</taxon>
    </lineage>
</organism>
<dbReference type="RefSeq" id="WP_116271059.1">
    <property type="nucleotide sequence ID" value="NZ_BGZJ01000002.1"/>
</dbReference>
<sequence>MRLIPALLTALAAISLCAAASAAPKPEECLKCHGGTLESLAAQTKNYKAPSGETVNPHVYIDKLAANPHKSKVLPDCLKCHTDHGIPPDKSKIKPANVDYCYGCHHMENFQKCSSSGCHEGR</sequence>